<organism evidence="3 4">
    <name type="scientific">Rubellimicrobium rubrum</name>
    <dbReference type="NCBI Taxonomy" id="2585369"/>
    <lineage>
        <taxon>Bacteria</taxon>
        <taxon>Pseudomonadati</taxon>
        <taxon>Pseudomonadota</taxon>
        <taxon>Alphaproteobacteria</taxon>
        <taxon>Rhodobacterales</taxon>
        <taxon>Roseobacteraceae</taxon>
        <taxon>Rubellimicrobium</taxon>
    </lineage>
</organism>
<sequence>MAAKTRGTPPTTKAAGSVKRPSAVAKSKSPASVDSKPEVRIFVSYSHVDVEAQAKLNTHLAPWRRDGVKVWYDENIEPGAELDAEIARELRQAHIFVALFSPAYLDSNYCWNIEYKRAMGRRARKLMRVVAVVVKPCGWKQTPAAGFKLLPKDGIPPERWSSKDAAYVNVAQGIGEVIKSVRRELLAKSPKPSRAMPKPGSNKSAAAKKIVPTPTVKPRSVTRNSSK</sequence>
<evidence type="ECO:0000256" key="1">
    <source>
        <dbReference type="SAM" id="MobiDB-lite"/>
    </source>
</evidence>
<feature type="compositionally biased region" description="Low complexity" evidence="1">
    <location>
        <begin position="17"/>
        <end position="31"/>
    </location>
</feature>
<dbReference type="RefSeq" id="WP_139078617.1">
    <property type="nucleotide sequence ID" value="NZ_VDFU01000036.1"/>
</dbReference>
<dbReference type="OrthoDB" id="1426235at2"/>
<dbReference type="EMBL" id="VDFU01000036">
    <property type="protein sequence ID" value="TNC46501.1"/>
    <property type="molecule type" value="Genomic_DNA"/>
</dbReference>
<gene>
    <name evidence="3" type="ORF">FHG66_18945</name>
</gene>
<dbReference type="PROSITE" id="PS50104">
    <property type="entry name" value="TIR"/>
    <property type="match status" value="1"/>
</dbReference>
<dbReference type="InterPro" id="IPR000157">
    <property type="entry name" value="TIR_dom"/>
</dbReference>
<reference evidence="3 4" key="1">
    <citation type="submission" date="2019-06" db="EMBL/GenBank/DDBJ databases">
        <title>YIM 131921 draft genome.</title>
        <authorList>
            <person name="Jiang L."/>
        </authorList>
    </citation>
    <scope>NUCLEOTIDE SEQUENCE [LARGE SCALE GENOMIC DNA]</scope>
    <source>
        <strain evidence="3 4">YIM 131921</strain>
    </source>
</reference>
<comment type="caution">
    <text evidence="3">The sequence shown here is derived from an EMBL/GenBank/DDBJ whole genome shotgun (WGS) entry which is preliminary data.</text>
</comment>
<feature type="region of interest" description="Disordered" evidence="1">
    <location>
        <begin position="1"/>
        <end position="31"/>
    </location>
</feature>
<proteinExistence type="predicted"/>
<keyword evidence="4" id="KW-1185">Reference proteome</keyword>
<name>A0A5C4MR06_9RHOB</name>
<dbReference type="SUPFAM" id="SSF52200">
    <property type="entry name" value="Toll/Interleukin receptor TIR domain"/>
    <property type="match status" value="1"/>
</dbReference>
<dbReference type="AlphaFoldDB" id="A0A5C4MR06"/>
<accession>A0A5C4MR06</accession>
<evidence type="ECO:0000313" key="3">
    <source>
        <dbReference type="EMBL" id="TNC46501.1"/>
    </source>
</evidence>
<feature type="domain" description="TIR" evidence="2">
    <location>
        <begin position="37"/>
        <end position="185"/>
    </location>
</feature>
<dbReference type="Gene3D" id="3.40.50.10140">
    <property type="entry name" value="Toll/interleukin-1 receptor homology (TIR) domain"/>
    <property type="match status" value="1"/>
</dbReference>
<dbReference type="Proteomes" id="UP000305887">
    <property type="component" value="Unassembled WGS sequence"/>
</dbReference>
<dbReference type="Pfam" id="PF13676">
    <property type="entry name" value="TIR_2"/>
    <property type="match status" value="1"/>
</dbReference>
<keyword evidence="3" id="KW-0675">Receptor</keyword>
<evidence type="ECO:0000259" key="2">
    <source>
        <dbReference type="PROSITE" id="PS50104"/>
    </source>
</evidence>
<dbReference type="SMART" id="SM00255">
    <property type="entry name" value="TIR"/>
    <property type="match status" value="1"/>
</dbReference>
<evidence type="ECO:0000313" key="4">
    <source>
        <dbReference type="Proteomes" id="UP000305887"/>
    </source>
</evidence>
<feature type="region of interest" description="Disordered" evidence="1">
    <location>
        <begin position="188"/>
        <end position="227"/>
    </location>
</feature>
<dbReference type="InterPro" id="IPR035897">
    <property type="entry name" value="Toll_tir_struct_dom_sf"/>
</dbReference>
<dbReference type="GO" id="GO:0007165">
    <property type="term" value="P:signal transduction"/>
    <property type="evidence" value="ECO:0007669"/>
    <property type="project" value="InterPro"/>
</dbReference>
<protein>
    <submittedName>
        <fullName evidence="3">Toll/interleukin-1 receptor domain-containing protein</fullName>
    </submittedName>
</protein>